<keyword evidence="2" id="KW-1185">Reference proteome</keyword>
<accession>A0ABM7VF73</accession>
<dbReference type="Proteomes" id="UP001354989">
    <property type="component" value="Chromosome"/>
</dbReference>
<evidence type="ECO:0000313" key="1">
    <source>
        <dbReference type="EMBL" id="BDC99615.1"/>
    </source>
</evidence>
<protein>
    <submittedName>
        <fullName evidence="1">Uncharacterized protein</fullName>
    </submittedName>
</protein>
<gene>
    <name evidence="1" type="ORF">PEPS_18960</name>
</gene>
<reference evidence="1 2" key="1">
    <citation type="submission" date="2021-12" db="EMBL/GenBank/DDBJ databases">
        <title>Genome sequencing of bacteria with rrn-lacking chromosome and rrn-plasmid.</title>
        <authorList>
            <person name="Anda M."/>
            <person name="Iwasaki W."/>
        </authorList>
    </citation>
    <scope>NUCLEOTIDE SEQUENCE [LARGE SCALE GENOMIC DNA]</scope>
    <source>
        <strain evidence="1 2">NBRC 101262</strain>
    </source>
</reference>
<proteinExistence type="predicted"/>
<name>A0ABM7VF73_9BACT</name>
<dbReference type="EMBL" id="AP025292">
    <property type="protein sequence ID" value="BDC99615.1"/>
    <property type="molecule type" value="Genomic_DNA"/>
</dbReference>
<evidence type="ECO:0000313" key="2">
    <source>
        <dbReference type="Proteomes" id="UP001354989"/>
    </source>
</evidence>
<organism evidence="1 2">
    <name type="scientific">Persicobacter psychrovividus</name>
    <dbReference type="NCBI Taxonomy" id="387638"/>
    <lineage>
        <taxon>Bacteria</taxon>
        <taxon>Pseudomonadati</taxon>
        <taxon>Bacteroidota</taxon>
        <taxon>Cytophagia</taxon>
        <taxon>Cytophagales</taxon>
        <taxon>Persicobacteraceae</taxon>
        <taxon>Persicobacter</taxon>
    </lineage>
</organism>
<sequence>MDALKHKCNLLIVNILKAVSYLPTCPKTNATRYNPNTKVGLALIYN</sequence>